<evidence type="ECO:0000313" key="8">
    <source>
        <dbReference type="Proteomes" id="UP000663760"/>
    </source>
</evidence>
<protein>
    <recommendedName>
        <fullName evidence="5 6">U-box domain-containing protein</fullName>
        <ecNumber evidence="5">2.3.2.27</ecNumber>
    </recommendedName>
    <alternativeName>
        <fullName evidence="5">RING-type E3 ubiquitin transferase PUB</fullName>
    </alternativeName>
</protein>
<dbReference type="InterPro" id="IPR016024">
    <property type="entry name" value="ARM-type_fold"/>
</dbReference>
<comment type="pathway">
    <text evidence="2 5">Protein modification; protein ubiquitination.</text>
</comment>
<accession>A0A7I8KGF2</accession>
<evidence type="ECO:0000256" key="2">
    <source>
        <dbReference type="ARBA" id="ARBA00004906"/>
    </source>
</evidence>
<dbReference type="SMART" id="SM00504">
    <property type="entry name" value="Ubox"/>
    <property type="match status" value="1"/>
</dbReference>
<dbReference type="InterPro" id="IPR003613">
    <property type="entry name" value="Ubox_domain"/>
</dbReference>
<dbReference type="InterPro" id="IPR045185">
    <property type="entry name" value="PUB22/23/24-like"/>
</dbReference>
<dbReference type="Gene3D" id="3.30.40.10">
    <property type="entry name" value="Zinc/RING finger domain, C3HC4 (zinc finger)"/>
    <property type="match status" value="1"/>
</dbReference>
<dbReference type="GO" id="GO:0061630">
    <property type="term" value="F:ubiquitin protein ligase activity"/>
    <property type="evidence" value="ECO:0007669"/>
    <property type="project" value="UniProtKB-UniRule"/>
</dbReference>
<evidence type="ECO:0000256" key="3">
    <source>
        <dbReference type="ARBA" id="ARBA00022679"/>
    </source>
</evidence>
<dbReference type="InterPro" id="IPR011989">
    <property type="entry name" value="ARM-like"/>
</dbReference>
<dbReference type="SUPFAM" id="SSF57850">
    <property type="entry name" value="RING/U-box"/>
    <property type="match status" value="1"/>
</dbReference>
<dbReference type="FunFam" id="3.30.40.10:FF:000442">
    <property type="entry name" value="RING-type E3 ubiquitin transferase"/>
    <property type="match status" value="1"/>
</dbReference>
<dbReference type="Proteomes" id="UP000663760">
    <property type="component" value="Chromosome 5"/>
</dbReference>
<keyword evidence="3 5" id="KW-0808">Transferase</keyword>
<evidence type="ECO:0000313" key="7">
    <source>
        <dbReference type="EMBL" id="CAA7396859.1"/>
    </source>
</evidence>
<proteinExistence type="predicted"/>
<dbReference type="AlphaFoldDB" id="A0A7I8KGF2"/>
<dbReference type="Pfam" id="PF25598">
    <property type="entry name" value="ARM_PUB"/>
    <property type="match status" value="1"/>
</dbReference>
<dbReference type="EMBL" id="LR746268">
    <property type="protein sequence ID" value="CAA7396859.1"/>
    <property type="molecule type" value="Genomic_DNA"/>
</dbReference>
<dbReference type="EC" id="2.3.2.27" evidence="5"/>
<dbReference type="InterPro" id="IPR013083">
    <property type="entry name" value="Znf_RING/FYVE/PHD"/>
</dbReference>
<dbReference type="Pfam" id="PF04564">
    <property type="entry name" value="U-box"/>
    <property type="match status" value="1"/>
</dbReference>
<dbReference type="PROSITE" id="PS51698">
    <property type="entry name" value="U_BOX"/>
    <property type="match status" value="1"/>
</dbReference>
<comment type="function">
    <text evidence="5">Functions as an E3 ubiquitin ligase.</text>
</comment>
<dbReference type="PANTHER" id="PTHR22849">
    <property type="entry name" value="WDSAM1 PROTEIN"/>
    <property type="match status" value="1"/>
</dbReference>
<sequence>MDADGVEVPRYFVCPISLQIMKDPVTVATGITYDRESIERWLFVDNNLTCPLTNQPLARESELTPNHTLRRLIQAWCMANASQGVDRIPTPRAPVSKSSIHKLLQDLSVPKLESNTLRLLSTLASDSESNRRSMVQAGVPKSMVSTIVDSHRRNRPDRVEEALAVLIALKASPEELKPLIGDNHDLIESLTWALKHASSDSSTNGPRSHAIVFLKCALEVANPTLGERLKSDFFMEVVSVLKARSSPQTIKAALQVLLDACPMGTNRSKIVEAGAVAELIELELTAPDKRTSELVLGVLDHLCNCADGRAELVGHAAGIAVVAKRILRVSPAADDRAVRILSSVCKFSATNELLQEMLKVGAVSKLCLVLQADCSTTVKEKARWVLRSHSEAWRNSPCIATYLITRYP</sequence>
<keyword evidence="8" id="KW-1185">Reference proteome</keyword>
<gene>
    <name evidence="7" type="ORF">SI8410_05007522</name>
</gene>
<dbReference type="Gene3D" id="1.25.10.10">
    <property type="entry name" value="Leucine-rich Repeat Variant"/>
    <property type="match status" value="2"/>
</dbReference>
<dbReference type="GO" id="GO:0016567">
    <property type="term" value="P:protein ubiquitination"/>
    <property type="evidence" value="ECO:0007669"/>
    <property type="project" value="UniProtKB-UniRule"/>
</dbReference>
<organism evidence="7 8">
    <name type="scientific">Spirodela intermedia</name>
    <name type="common">Intermediate duckweed</name>
    <dbReference type="NCBI Taxonomy" id="51605"/>
    <lineage>
        <taxon>Eukaryota</taxon>
        <taxon>Viridiplantae</taxon>
        <taxon>Streptophyta</taxon>
        <taxon>Embryophyta</taxon>
        <taxon>Tracheophyta</taxon>
        <taxon>Spermatophyta</taxon>
        <taxon>Magnoliopsida</taxon>
        <taxon>Liliopsida</taxon>
        <taxon>Araceae</taxon>
        <taxon>Lemnoideae</taxon>
        <taxon>Spirodela</taxon>
    </lineage>
</organism>
<dbReference type="CDD" id="cd16664">
    <property type="entry name" value="RING-Ubox_PUB"/>
    <property type="match status" value="1"/>
</dbReference>
<dbReference type="UniPathway" id="UPA00143"/>
<evidence type="ECO:0000259" key="6">
    <source>
        <dbReference type="PROSITE" id="PS51698"/>
    </source>
</evidence>
<dbReference type="InterPro" id="IPR058678">
    <property type="entry name" value="ARM_PUB"/>
</dbReference>
<feature type="domain" description="U-box" evidence="6">
    <location>
        <begin position="7"/>
        <end position="83"/>
    </location>
</feature>
<evidence type="ECO:0000256" key="5">
    <source>
        <dbReference type="RuleBase" id="RU369093"/>
    </source>
</evidence>
<dbReference type="SUPFAM" id="SSF48371">
    <property type="entry name" value="ARM repeat"/>
    <property type="match status" value="1"/>
</dbReference>
<reference evidence="7" key="1">
    <citation type="submission" date="2020-02" db="EMBL/GenBank/DDBJ databases">
        <authorList>
            <person name="Scholz U."/>
            <person name="Mascher M."/>
            <person name="Fiebig A."/>
        </authorList>
    </citation>
    <scope>NUCLEOTIDE SEQUENCE</scope>
</reference>
<evidence type="ECO:0000256" key="1">
    <source>
        <dbReference type="ARBA" id="ARBA00000900"/>
    </source>
</evidence>
<comment type="catalytic activity">
    <reaction evidence="1 5">
        <text>S-ubiquitinyl-[E2 ubiquitin-conjugating enzyme]-L-cysteine + [acceptor protein]-L-lysine = [E2 ubiquitin-conjugating enzyme]-L-cysteine + N(6)-ubiquitinyl-[acceptor protein]-L-lysine.</text>
        <dbReference type="EC" id="2.3.2.27"/>
    </reaction>
</comment>
<evidence type="ECO:0000256" key="4">
    <source>
        <dbReference type="ARBA" id="ARBA00022786"/>
    </source>
</evidence>
<name>A0A7I8KGF2_SPIIN</name>
<keyword evidence="4 5" id="KW-0833">Ubl conjugation pathway</keyword>
<dbReference type="InterPro" id="IPR045210">
    <property type="entry name" value="RING-Ubox_PUB"/>
</dbReference>
<dbReference type="PANTHER" id="PTHR22849:SF128">
    <property type="entry name" value="U-BOX DOMAIN-CONTAINING PROTEIN"/>
    <property type="match status" value="1"/>
</dbReference>
<dbReference type="OrthoDB" id="10064100at2759"/>